<accession>A0A0A9ERH4</accession>
<reference evidence="1" key="2">
    <citation type="journal article" date="2015" name="Data Brief">
        <title>Shoot transcriptome of the giant reed, Arundo donax.</title>
        <authorList>
            <person name="Barrero R.A."/>
            <person name="Guerrero F.D."/>
            <person name="Moolhuijzen P."/>
            <person name="Goolsby J.A."/>
            <person name="Tidwell J."/>
            <person name="Bellgard S.E."/>
            <person name="Bellgard M.I."/>
        </authorList>
    </citation>
    <scope>NUCLEOTIDE SEQUENCE</scope>
    <source>
        <tissue evidence="1">Shoot tissue taken approximately 20 cm above the soil surface</tissue>
    </source>
</reference>
<dbReference type="EMBL" id="GBRH01197405">
    <property type="protein sequence ID" value="JAE00491.1"/>
    <property type="molecule type" value="Transcribed_RNA"/>
</dbReference>
<sequence length="55" mass="6288">MMGSDDWRWIGKAVPFSEPANFLTNQSISSLQLYVALWKKPQLAKGDNLYELLLC</sequence>
<reference evidence="1" key="1">
    <citation type="submission" date="2014-09" db="EMBL/GenBank/DDBJ databases">
        <authorList>
            <person name="Magalhaes I.L.F."/>
            <person name="Oliveira U."/>
            <person name="Santos F.R."/>
            <person name="Vidigal T.H.D.A."/>
            <person name="Brescovit A.D."/>
            <person name="Santos A.J."/>
        </authorList>
    </citation>
    <scope>NUCLEOTIDE SEQUENCE</scope>
    <source>
        <tissue evidence="1">Shoot tissue taken approximately 20 cm above the soil surface</tissue>
    </source>
</reference>
<evidence type="ECO:0000313" key="1">
    <source>
        <dbReference type="EMBL" id="JAE00491.1"/>
    </source>
</evidence>
<name>A0A0A9ERH4_ARUDO</name>
<proteinExistence type="predicted"/>
<organism evidence="1">
    <name type="scientific">Arundo donax</name>
    <name type="common">Giant reed</name>
    <name type="synonym">Donax arundinaceus</name>
    <dbReference type="NCBI Taxonomy" id="35708"/>
    <lineage>
        <taxon>Eukaryota</taxon>
        <taxon>Viridiplantae</taxon>
        <taxon>Streptophyta</taxon>
        <taxon>Embryophyta</taxon>
        <taxon>Tracheophyta</taxon>
        <taxon>Spermatophyta</taxon>
        <taxon>Magnoliopsida</taxon>
        <taxon>Liliopsida</taxon>
        <taxon>Poales</taxon>
        <taxon>Poaceae</taxon>
        <taxon>PACMAD clade</taxon>
        <taxon>Arundinoideae</taxon>
        <taxon>Arundineae</taxon>
        <taxon>Arundo</taxon>
    </lineage>
</organism>
<protein>
    <submittedName>
        <fullName evidence="1">Uncharacterized protein</fullName>
    </submittedName>
</protein>
<dbReference type="AlphaFoldDB" id="A0A0A9ERH4"/>